<comment type="similarity">
    <text evidence="3 14">Belongs to the pyruvate kinase family.</text>
</comment>
<dbReference type="Pfam" id="PF00224">
    <property type="entry name" value="PK"/>
    <property type="match status" value="1"/>
</dbReference>
<dbReference type="GeneID" id="78479026"/>
<gene>
    <name evidence="16" type="ORF">AALO17_25200</name>
</gene>
<evidence type="ECO:0000256" key="4">
    <source>
        <dbReference type="ARBA" id="ARBA00012142"/>
    </source>
</evidence>
<dbReference type="GO" id="GO:0004743">
    <property type="term" value="F:pyruvate kinase activity"/>
    <property type="evidence" value="ECO:0007669"/>
    <property type="project" value="UniProtKB-EC"/>
</dbReference>
<evidence type="ECO:0000256" key="14">
    <source>
        <dbReference type="RuleBase" id="RU000504"/>
    </source>
</evidence>
<evidence type="ECO:0000256" key="10">
    <source>
        <dbReference type="ARBA" id="ARBA00022840"/>
    </source>
</evidence>
<dbReference type="RefSeq" id="WP_067559562.1">
    <property type="nucleotide sequence ID" value="NZ_CAMTBT010000004.1"/>
</dbReference>
<evidence type="ECO:0000256" key="2">
    <source>
        <dbReference type="ARBA" id="ARBA00004997"/>
    </source>
</evidence>
<keyword evidence="17" id="KW-1185">Reference proteome</keyword>
<evidence type="ECO:0000259" key="15">
    <source>
        <dbReference type="Pfam" id="PF00224"/>
    </source>
</evidence>
<dbReference type="SUPFAM" id="SSF51621">
    <property type="entry name" value="Phosphoenolpyruvate/pyruvate domain"/>
    <property type="match status" value="1"/>
</dbReference>
<comment type="cofactor">
    <cofactor evidence="1">
        <name>K(+)</name>
        <dbReference type="ChEBI" id="CHEBI:29103"/>
    </cofactor>
</comment>
<dbReference type="AlphaFoldDB" id="A0A140DYC7"/>
<dbReference type="GO" id="GO:0016301">
    <property type="term" value="F:kinase activity"/>
    <property type="evidence" value="ECO:0007669"/>
    <property type="project" value="UniProtKB-KW"/>
</dbReference>
<evidence type="ECO:0000256" key="8">
    <source>
        <dbReference type="ARBA" id="ARBA00022741"/>
    </source>
</evidence>
<dbReference type="InterPro" id="IPR040442">
    <property type="entry name" value="Pyrv_kinase-like_dom_sf"/>
</dbReference>
<dbReference type="PRINTS" id="PR01050">
    <property type="entry name" value="PYRUVTKNASE"/>
</dbReference>
<evidence type="ECO:0000256" key="12">
    <source>
        <dbReference type="ARBA" id="ARBA00023152"/>
    </source>
</evidence>
<evidence type="ECO:0000313" key="16">
    <source>
        <dbReference type="EMBL" id="AMK55654.1"/>
    </source>
</evidence>
<dbReference type="Gene3D" id="2.40.33.10">
    <property type="entry name" value="PK beta-barrel domain-like"/>
    <property type="match status" value="1"/>
</dbReference>
<reference evidence="16 17" key="1">
    <citation type="journal article" date="2016" name="Gut Pathog.">
        <title>Whole genome sequencing of "Faecalibaculum rodentium" ALO17, isolated from C57BL/6J laboratory mouse feces.</title>
        <authorList>
            <person name="Lim S."/>
            <person name="Chang D.H."/>
            <person name="Ahn S."/>
            <person name="Kim B.C."/>
        </authorList>
    </citation>
    <scope>NUCLEOTIDE SEQUENCE [LARGE SCALE GENOMIC DNA]</scope>
    <source>
        <strain evidence="16 17">Alo17</strain>
    </source>
</reference>
<dbReference type="InterPro" id="IPR015813">
    <property type="entry name" value="Pyrv/PenolPyrv_kinase-like_dom"/>
</dbReference>
<keyword evidence="6 14" id="KW-0808">Transferase</keyword>
<keyword evidence="9 14" id="KW-0418">Kinase</keyword>
<keyword evidence="12 14" id="KW-0324">Glycolysis</keyword>
<evidence type="ECO:0000256" key="3">
    <source>
        <dbReference type="ARBA" id="ARBA00008663"/>
    </source>
</evidence>
<keyword evidence="8" id="KW-0547">Nucleotide-binding</keyword>
<dbReference type="EC" id="2.7.1.40" evidence="4 14"/>
<dbReference type="InterPro" id="IPR011037">
    <property type="entry name" value="Pyrv_Knase-like_insert_dom_sf"/>
</dbReference>
<comment type="catalytic activity">
    <reaction evidence="14">
        <text>pyruvate + ATP = phosphoenolpyruvate + ADP + H(+)</text>
        <dbReference type="Rhea" id="RHEA:18157"/>
        <dbReference type="ChEBI" id="CHEBI:15361"/>
        <dbReference type="ChEBI" id="CHEBI:15378"/>
        <dbReference type="ChEBI" id="CHEBI:30616"/>
        <dbReference type="ChEBI" id="CHEBI:58702"/>
        <dbReference type="ChEBI" id="CHEBI:456216"/>
        <dbReference type="EC" id="2.7.1.40"/>
    </reaction>
</comment>
<accession>A0A140DYC7</accession>
<evidence type="ECO:0000256" key="11">
    <source>
        <dbReference type="ARBA" id="ARBA00022842"/>
    </source>
</evidence>
<dbReference type="GO" id="GO:0005524">
    <property type="term" value="F:ATP binding"/>
    <property type="evidence" value="ECO:0007669"/>
    <property type="project" value="UniProtKB-KW"/>
</dbReference>
<dbReference type="Proteomes" id="UP000069771">
    <property type="component" value="Chromosome"/>
</dbReference>
<proteinExistence type="inferred from homology"/>
<dbReference type="EMBL" id="CP011391">
    <property type="protein sequence ID" value="AMK55654.1"/>
    <property type="molecule type" value="Genomic_DNA"/>
</dbReference>
<dbReference type="UniPathway" id="UPA00109">
    <property type="reaction ID" value="UER00188"/>
</dbReference>
<keyword evidence="11 14" id="KW-0460">Magnesium</keyword>
<dbReference type="GO" id="GO:0000287">
    <property type="term" value="F:magnesium ion binding"/>
    <property type="evidence" value="ECO:0007669"/>
    <property type="project" value="InterPro"/>
</dbReference>
<dbReference type="SUPFAM" id="SSF50800">
    <property type="entry name" value="PK beta-barrel domain-like"/>
    <property type="match status" value="1"/>
</dbReference>
<name>A0A140DYC7_9FIRM</name>
<evidence type="ECO:0000313" key="17">
    <source>
        <dbReference type="Proteomes" id="UP000069771"/>
    </source>
</evidence>
<dbReference type="InterPro" id="IPR015806">
    <property type="entry name" value="Pyrv_Knase_insert_dom_sf"/>
</dbReference>
<sequence length="340" mass="37567">MDLELFGTLGPACHDVKRLKRMIESGMNGIRLNLSHGSLEEKQDWIAALHEAQKETGQRVTLLVDLRERELRIQDMEPLDLETGSCVGFGTDIPADRALCSLITPGMTIQLDDGRVKLRALNLNADGSWDCEVLQGGCLQGRKSCALEGAPIPFSPLCEDDLKNLDNARRFGVTALMVPFVQSARDLETVRRELTHRGLNLRLYAKIENEEGCRNLEKILPLADMIVIARGDLGQDTGLVRLPGIQRDLERRCQRGGKPWMVVTELLASMVQSPVCTRAEANDVFRAVADGASAVMLTNETAAGQWPEEAMDMLCRLAREGLREREALASAVCDGRPLDH</sequence>
<keyword evidence="10" id="KW-0067">ATP-binding</keyword>
<evidence type="ECO:0000256" key="1">
    <source>
        <dbReference type="ARBA" id="ARBA00001958"/>
    </source>
</evidence>
<keyword evidence="13 16" id="KW-0670">Pyruvate</keyword>
<dbReference type="PANTHER" id="PTHR11817">
    <property type="entry name" value="PYRUVATE KINASE"/>
    <property type="match status" value="1"/>
</dbReference>
<keyword evidence="7" id="KW-0479">Metal-binding</keyword>
<evidence type="ECO:0000256" key="6">
    <source>
        <dbReference type="ARBA" id="ARBA00022679"/>
    </source>
</evidence>
<comment type="pathway">
    <text evidence="2 14">Carbohydrate degradation; glycolysis; pyruvate from D-glyceraldehyde 3-phosphate: step 5/5.</text>
</comment>
<dbReference type="InterPro" id="IPR001697">
    <property type="entry name" value="Pyr_Knase"/>
</dbReference>
<protein>
    <recommendedName>
        <fullName evidence="5 14">Pyruvate kinase</fullName>
        <ecNumber evidence="4 14">2.7.1.40</ecNumber>
    </recommendedName>
</protein>
<evidence type="ECO:0000256" key="7">
    <source>
        <dbReference type="ARBA" id="ARBA00022723"/>
    </source>
</evidence>
<dbReference type="GO" id="GO:0030955">
    <property type="term" value="F:potassium ion binding"/>
    <property type="evidence" value="ECO:0007669"/>
    <property type="project" value="InterPro"/>
</dbReference>
<dbReference type="Gene3D" id="3.20.20.60">
    <property type="entry name" value="Phosphoenolpyruvate-binding domains"/>
    <property type="match status" value="1"/>
</dbReference>
<dbReference type="OrthoDB" id="9812123at2"/>
<organism evidence="16 17">
    <name type="scientific">Faecalibaculum rodentium</name>
    <dbReference type="NCBI Taxonomy" id="1702221"/>
    <lineage>
        <taxon>Bacteria</taxon>
        <taxon>Bacillati</taxon>
        <taxon>Bacillota</taxon>
        <taxon>Erysipelotrichia</taxon>
        <taxon>Erysipelotrichales</taxon>
        <taxon>Erysipelotrichaceae</taxon>
        <taxon>Faecalibaculum</taxon>
    </lineage>
</organism>
<evidence type="ECO:0000256" key="5">
    <source>
        <dbReference type="ARBA" id="ARBA00018587"/>
    </source>
</evidence>
<dbReference type="STRING" id="1702221.AALO17_25200"/>
<evidence type="ECO:0000256" key="9">
    <source>
        <dbReference type="ARBA" id="ARBA00022777"/>
    </source>
</evidence>
<dbReference type="KEGG" id="fro:AALO17_25200"/>
<feature type="domain" description="Pyruvate kinase barrel" evidence="15">
    <location>
        <begin position="5"/>
        <end position="310"/>
    </location>
</feature>
<dbReference type="InterPro" id="IPR015793">
    <property type="entry name" value="Pyrv_Knase_brl"/>
</dbReference>
<dbReference type="PATRIC" id="fig|1702221.3.peg.2451"/>
<evidence type="ECO:0000256" key="13">
    <source>
        <dbReference type="ARBA" id="ARBA00023317"/>
    </source>
</evidence>